<keyword evidence="2" id="KW-1133">Transmembrane helix</keyword>
<dbReference type="InterPro" id="IPR046096">
    <property type="entry name" value="DUF6114"/>
</dbReference>
<evidence type="ECO:0000313" key="3">
    <source>
        <dbReference type="EMBL" id="MFC4335706.1"/>
    </source>
</evidence>
<keyword evidence="2" id="KW-0472">Membrane</keyword>
<dbReference type="EMBL" id="JBHSDK010000015">
    <property type="protein sequence ID" value="MFC4335706.1"/>
    <property type="molecule type" value="Genomic_DNA"/>
</dbReference>
<feature type="region of interest" description="Disordered" evidence="1">
    <location>
        <begin position="217"/>
        <end position="282"/>
    </location>
</feature>
<accession>A0ABV8TYU4</accession>
<keyword evidence="2" id="KW-0812">Transmembrane</keyword>
<feature type="compositionally biased region" description="Basic and acidic residues" evidence="1">
    <location>
        <begin position="161"/>
        <end position="177"/>
    </location>
</feature>
<proteinExistence type="predicted"/>
<evidence type="ECO:0000256" key="2">
    <source>
        <dbReference type="SAM" id="Phobius"/>
    </source>
</evidence>
<reference evidence="4" key="1">
    <citation type="journal article" date="2019" name="Int. J. Syst. Evol. Microbiol.">
        <title>The Global Catalogue of Microorganisms (GCM) 10K type strain sequencing project: providing services to taxonomists for standard genome sequencing and annotation.</title>
        <authorList>
            <consortium name="The Broad Institute Genomics Platform"/>
            <consortium name="The Broad Institute Genome Sequencing Center for Infectious Disease"/>
            <person name="Wu L."/>
            <person name="Ma J."/>
        </authorList>
    </citation>
    <scope>NUCLEOTIDE SEQUENCE [LARGE SCALE GENOMIC DNA]</scope>
    <source>
        <strain evidence="4">IBRC-M 10908</strain>
    </source>
</reference>
<evidence type="ECO:0000256" key="1">
    <source>
        <dbReference type="SAM" id="MobiDB-lite"/>
    </source>
</evidence>
<comment type="caution">
    <text evidence="3">The sequence shown here is derived from an EMBL/GenBank/DDBJ whole genome shotgun (WGS) entry which is preliminary data.</text>
</comment>
<feature type="region of interest" description="Disordered" evidence="1">
    <location>
        <begin position="128"/>
        <end position="180"/>
    </location>
</feature>
<feature type="compositionally biased region" description="Low complexity" evidence="1">
    <location>
        <begin position="224"/>
        <end position="233"/>
    </location>
</feature>
<dbReference type="RefSeq" id="WP_380620836.1">
    <property type="nucleotide sequence ID" value="NZ_JBHSDK010000015.1"/>
</dbReference>
<dbReference type="Pfam" id="PF19609">
    <property type="entry name" value="DUF6114"/>
    <property type="match status" value="1"/>
</dbReference>
<gene>
    <name evidence="3" type="ORF">ACFPET_10885</name>
</gene>
<dbReference type="Proteomes" id="UP001595823">
    <property type="component" value="Unassembled WGS sequence"/>
</dbReference>
<sequence>MPRHEAPKGLKRGWLAWRRWRRSRPFWGGLLALLGAVELYSLLGFQMISISVVQGVGQVATFGICLGVLAMVGVAWFQVHLRSIAGILIVIAGLLSMPLANLGGFVIGMLLMVIGGGLVFAWNPPGAEAKGKKKDLWDEAAEDGDDDAEDDDSDGSDDGEPSAKEDEPEPPREDKGGRMPKSVSAAVMAVALGLSFVVAAPSEPAYAWCLFFCDDEPGEEEPGETPSESPSESPSEEPDEPGDLLPGDEEDPDEEDEAKKDEEEEEDDEAACEPEKMPEGHIAPGTEEAALAAEVLDECSRDEEYGDRDKEAGAPVVAAAELTTTTADKMIMEGASYEGLVTFESADGPVKAMKFTMDKLVLENADQSARVRGTDERLHVKDASTVTVTGNVELYAVSQEGLAFGLLPLKVTADFPLPWVPPYLMFTQAESVTAYWQGDLVTLPQIDNPVE</sequence>
<name>A0ABV8TYU4_9ACTN</name>
<feature type="compositionally biased region" description="Acidic residues" evidence="1">
    <location>
        <begin position="234"/>
        <end position="272"/>
    </location>
</feature>
<feature type="transmembrane region" description="Helical" evidence="2">
    <location>
        <begin position="26"/>
        <end position="50"/>
    </location>
</feature>
<feature type="transmembrane region" description="Helical" evidence="2">
    <location>
        <begin position="56"/>
        <end position="77"/>
    </location>
</feature>
<feature type="compositionally biased region" description="Acidic residues" evidence="1">
    <location>
        <begin position="138"/>
        <end position="160"/>
    </location>
</feature>
<keyword evidence="4" id="KW-1185">Reference proteome</keyword>
<evidence type="ECO:0000313" key="4">
    <source>
        <dbReference type="Proteomes" id="UP001595823"/>
    </source>
</evidence>
<feature type="transmembrane region" description="Helical" evidence="2">
    <location>
        <begin position="84"/>
        <end position="100"/>
    </location>
</feature>
<protein>
    <submittedName>
        <fullName evidence="3">DUF6114 domain-containing protein</fullName>
    </submittedName>
</protein>
<organism evidence="3 4">
    <name type="scientific">Salininema proteolyticum</name>
    <dbReference type="NCBI Taxonomy" id="1607685"/>
    <lineage>
        <taxon>Bacteria</taxon>
        <taxon>Bacillati</taxon>
        <taxon>Actinomycetota</taxon>
        <taxon>Actinomycetes</taxon>
        <taxon>Glycomycetales</taxon>
        <taxon>Glycomycetaceae</taxon>
        <taxon>Salininema</taxon>
    </lineage>
</organism>